<dbReference type="GO" id="GO:0003924">
    <property type="term" value="F:GTPase activity"/>
    <property type="evidence" value="ECO:0007669"/>
    <property type="project" value="TreeGrafter"/>
</dbReference>
<reference evidence="2" key="1">
    <citation type="submission" date="2021-02" db="EMBL/GenBank/DDBJ databases">
        <authorList>
            <person name="Dougan E. K."/>
            <person name="Rhodes N."/>
            <person name="Thang M."/>
            <person name="Chan C."/>
        </authorList>
    </citation>
    <scope>NUCLEOTIDE SEQUENCE</scope>
</reference>
<proteinExistence type="predicted"/>
<dbReference type="GO" id="GO:0005874">
    <property type="term" value="C:microtubule"/>
    <property type="evidence" value="ECO:0007669"/>
    <property type="project" value="TreeGrafter"/>
</dbReference>
<feature type="non-terminal residue" evidence="2">
    <location>
        <position position="1"/>
    </location>
</feature>
<dbReference type="InterPro" id="IPR030381">
    <property type="entry name" value="G_DYNAMIN_dom"/>
</dbReference>
<dbReference type="SUPFAM" id="SSF52540">
    <property type="entry name" value="P-loop containing nucleoside triphosphate hydrolases"/>
    <property type="match status" value="1"/>
</dbReference>
<dbReference type="InterPro" id="IPR022812">
    <property type="entry name" value="Dynamin"/>
</dbReference>
<dbReference type="Pfam" id="PF01031">
    <property type="entry name" value="Dynamin_M"/>
    <property type="match status" value="2"/>
</dbReference>
<organism evidence="2 3">
    <name type="scientific">Symbiodinium pilosum</name>
    <name type="common">Dinoflagellate</name>
    <dbReference type="NCBI Taxonomy" id="2952"/>
    <lineage>
        <taxon>Eukaryota</taxon>
        <taxon>Sar</taxon>
        <taxon>Alveolata</taxon>
        <taxon>Dinophyceae</taxon>
        <taxon>Suessiales</taxon>
        <taxon>Symbiodiniaceae</taxon>
        <taxon>Symbiodinium</taxon>
    </lineage>
</organism>
<dbReference type="EMBL" id="CAJNIZ010001160">
    <property type="protein sequence ID" value="CAE7184205.1"/>
    <property type="molecule type" value="Genomic_DNA"/>
</dbReference>
<dbReference type="GO" id="GO:0008017">
    <property type="term" value="F:microtubule binding"/>
    <property type="evidence" value="ECO:0007669"/>
    <property type="project" value="TreeGrafter"/>
</dbReference>
<dbReference type="PANTHER" id="PTHR11566:SF21">
    <property type="entry name" value="DYNAMIN RELATED PROTEIN 1, ISOFORM A"/>
    <property type="match status" value="1"/>
</dbReference>
<keyword evidence="3" id="KW-1185">Reference proteome</keyword>
<dbReference type="GO" id="GO:0048312">
    <property type="term" value="P:intracellular distribution of mitochondria"/>
    <property type="evidence" value="ECO:0007669"/>
    <property type="project" value="TreeGrafter"/>
</dbReference>
<dbReference type="GO" id="GO:0016559">
    <property type="term" value="P:peroxisome fission"/>
    <property type="evidence" value="ECO:0007669"/>
    <property type="project" value="TreeGrafter"/>
</dbReference>
<gene>
    <name evidence="2" type="ORF">SPIL2461_LOCUS1214</name>
</gene>
<feature type="domain" description="Dynamin-type G" evidence="1">
    <location>
        <begin position="1"/>
        <end position="169"/>
    </location>
</feature>
<dbReference type="GO" id="GO:0000266">
    <property type="term" value="P:mitochondrial fission"/>
    <property type="evidence" value="ECO:0007669"/>
    <property type="project" value="TreeGrafter"/>
</dbReference>
<dbReference type="PANTHER" id="PTHR11566">
    <property type="entry name" value="DYNAMIN"/>
    <property type="match status" value="1"/>
</dbReference>
<evidence type="ECO:0000313" key="2">
    <source>
        <dbReference type="EMBL" id="CAE7184205.1"/>
    </source>
</evidence>
<accession>A0A812IW35</accession>
<evidence type="ECO:0000259" key="1">
    <source>
        <dbReference type="PROSITE" id="PS51718"/>
    </source>
</evidence>
<dbReference type="OrthoDB" id="5061070at2759"/>
<dbReference type="GO" id="GO:0006897">
    <property type="term" value="P:endocytosis"/>
    <property type="evidence" value="ECO:0007669"/>
    <property type="project" value="TreeGrafter"/>
</dbReference>
<dbReference type="GO" id="GO:0005739">
    <property type="term" value="C:mitochondrion"/>
    <property type="evidence" value="ECO:0007669"/>
    <property type="project" value="TreeGrafter"/>
</dbReference>
<comment type="caution">
    <text evidence="2">The sequence shown here is derived from an EMBL/GenBank/DDBJ whole genome shotgun (WGS) entry which is preliminary data.</text>
</comment>
<dbReference type="AlphaFoldDB" id="A0A812IW35"/>
<protein>
    <recommendedName>
        <fullName evidence="1">Dynamin-type G domain-containing protein</fullName>
    </recommendedName>
</protein>
<dbReference type="InterPro" id="IPR045063">
    <property type="entry name" value="Dynamin_N"/>
</dbReference>
<dbReference type="InterPro" id="IPR000375">
    <property type="entry name" value="Dynamin_stalk"/>
</dbReference>
<evidence type="ECO:0000313" key="3">
    <source>
        <dbReference type="Proteomes" id="UP000649617"/>
    </source>
</evidence>
<dbReference type="Proteomes" id="UP000649617">
    <property type="component" value="Unassembled WGS sequence"/>
</dbReference>
<dbReference type="GO" id="GO:0016020">
    <property type="term" value="C:membrane"/>
    <property type="evidence" value="ECO:0007669"/>
    <property type="project" value="TreeGrafter"/>
</dbReference>
<dbReference type="InterPro" id="IPR027417">
    <property type="entry name" value="P-loop_NTPase"/>
</dbReference>
<name>A0A812IW35_SYMPI</name>
<dbReference type="Gene3D" id="1.20.120.1240">
    <property type="entry name" value="Dynamin, middle domain"/>
    <property type="match status" value="1"/>
</dbReference>
<dbReference type="GO" id="GO:0005525">
    <property type="term" value="F:GTP binding"/>
    <property type="evidence" value="ECO:0007669"/>
    <property type="project" value="InterPro"/>
</dbReference>
<sequence length="579" mass="66522">DFDKLELIDLPGLVPAESPDIADKAVEKLVRWYMSQENTIIAMCCPPVVDLETQTVRNLAKELDADGYRTVGILTKADRIPEGEEQKWMTTVNNEADKFKLTHGWFAVRNPNQEELNKGVKGSKARNEEQTFFQKEAWKYVKPGRLGTSNLRAFLCNLLQQLILKKSCAQSTQCTDELRCVQWQLESKLEEAKQEFLMPTLSRTELERQGRAVKEDEAVAVLRGLEEKVSNRLVPEVEAQDRGQLQLWKDVEKALETMKEECYKCRPSFHVQGVLDDSMLIRRQIVVRLHSWNDWHHLTQAMNGVVVDEVVNFQNAAVPKGARLVEFDMWETLPGQDPFRMISKQEDGWHWKYGWIKTEGKTEWKTFSSRPSELIKSNPVWPVTVQFHPESFFSREMSIQEVRSLISDLRGRELKVPGGPAAHATATKLLQEAIWKWKGPANHCIERALTLLMKRVQTVVMDELGQYPAAKEALWNHLQEVMRKARLDCVASLERKLSQEKCIFTLNDHYMCDSFNKESDELRALLSKAGVKLPSNVIQFSEDDDAIWCMSVVHAYHKARGRVPAAHSMLCTHRVAVHM</sequence>
<dbReference type="Pfam" id="PF00350">
    <property type="entry name" value="Dynamin_N"/>
    <property type="match status" value="1"/>
</dbReference>
<dbReference type="PROSITE" id="PS51718">
    <property type="entry name" value="G_DYNAMIN_2"/>
    <property type="match status" value="1"/>
</dbReference>
<dbReference type="Gene3D" id="3.40.50.300">
    <property type="entry name" value="P-loop containing nucleotide triphosphate hydrolases"/>
    <property type="match status" value="1"/>
</dbReference>